<dbReference type="Gene3D" id="3.40.50.10860">
    <property type="entry name" value="Leucine Dehydrogenase, chain A, domain 1"/>
    <property type="match status" value="1"/>
</dbReference>
<accession>A0A7S7RMU2</accession>
<dbReference type="RefSeq" id="WP_194370870.1">
    <property type="nucleotide sequence ID" value="NZ_CP054492.1"/>
</dbReference>
<gene>
    <name evidence="1" type="ORF">HUE88_02870</name>
</gene>
<organism evidence="1 2">
    <name type="scientific">Candidatus Sulfurimonas baltica</name>
    <dbReference type="NCBI Taxonomy" id="2740404"/>
    <lineage>
        <taxon>Bacteria</taxon>
        <taxon>Pseudomonadati</taxon>
        <taxon>Campylobacterota</taxon>
        <taxon>Epsilonproteobacteria</taxon>
        <taxon>Campylobacterales</taxon>
        <taxon>Sulfurimonadaceae</taxon>
        <taxon>Sulfurimonas</taxon>
    </lineage>
</organism>
<dbReference type="Proteomes" id="UP000593994">
    <property type="component" value="Chromosome"/>
</dbReference>
<evidence type="ECO:0000313" key="1">
    <source>
        <dbReference type="EMBL" id="QOY52647.1"/>
    </source>
</evidence>
<dbReference type="InterPro" id="IPR046346">
    <property type="entry name" value="Aminoacid_DH-like_N_sf"/>
</dbReference>
<dbReference type="SUPFAM" id="SSF53223">
    <property type="entry name" value="Aminoacid dehydrogenase-like, N-terminal domain"/>
    <property type="match status" value="1"/>
</dbReference>
<dbReference type="EMBL" id="CP054492">
    <property type="protein sequence ID" value="QOY52647.1"/>
    <property type="molecule type" value="Genomic_DNA"/>
</dbReference>
<sequence length="265" mass="30273">MMNDGNEISHHTKLYGFIGEFAGQSSVSAKLNKIFKAKSKDAMMIPMNIREDDFYFTVSNMKKSHVNGAFISTEYVTNVVELLDESSEIVKHSGMCDILIRDGEKLIGDILSIEALREFLKKRGAEKVALIGINHYAKAFAFNAQEFEVSYFNDDLESLMSFTTDMKVVDADINRIADRMDVDFSSYDAVIDFSDIQSFNMVNNLSATNIDLKLKKQFSALKTRAHELEASYIGFDELCDEFSEAVFEYFKEKKHLDYDKSDMRF</sequence>
<dbReference type="KEGG" id="sbal:HUE88_02870"/>
<dbReference type="AlphaFoldDB" id="A0A7S7RMU2"/>
<proteinExistence type="predicted"/>
<protein>
    <submittedName>
        <fullName evidence="1">Uncharacterized protein</fullName>
    </submittedName>
</protein>
<reference evidence="1 2" key="1">
    <citation type="submission" date="2020-05" db="EMBL/GenBank/DDBJ databases">
        <title>Sulfurimonas marisnigri, sp. nov., and Sulfurimonas baltica, sp. nov., manganese oxide reducing chemolithoautotrophs of the class Epsilonproteobacteria isolated from the pelagic redoxclines of the Black and Baltic Seas and emended description of the genus Sulfurimonas.</title>
        <authorList>
            <person name="Henkel J.V."/>
            <person name="Laudan C."/>
            <person name="Werner J."/>
            <person name="Neu T."/>
            <person name="Plewe S."/>
            <person name="Sproer C."/>
            <person name="Bunk B."/>
            <person name="Schulz-Vogt H.N."/>
        </authorList>
    </citation>
    <scope>NUCLEOTIDE SEQUENCE [LARGE SCALE GENOMIC DNA]</scope>
    <source>
        <strain evidence="1 2">GD2</strain>
    </source>
</reference>
<name>A0A7S7RMU2_9BACT</name>
<dbReference type="GO" id="GO:0016491">
    <property type="term" value="F:oxidoreductase activity"/>
    <property type="evidence" value="ECO:0007669"/>
    <property type="project" value="UniProtKB-ARBA"/>
</dbReference>
<keyword evidence="2" id="KW-1185">Reference proteome</keyword>
<evidence type="ECO:0000313" key="2">
    <source>
        <dbReference type="Proteomes" id="UP000593994"/>
    </source>
</evidence>